<accession>A0A060D1M2</accession>
<keyword evidence="2" id="KW-1185">Reference proteome</keyword>
<evidence type="ECO:0000313" key="2">
    <source>
        <dbReference type="Proteomes" id="UP000026985"/>
    </source>
</evidence>
<dbReference type="Proteomes" id="UP000026985">
    <property type="component" value="Segment"/>
</dbReference>
<protein>
    <submittedName>
        <fullName evidence="1">Uncharacterized protein</fullName>
    </submittedName>
</protein>
<gene>
    <name evidence="1" type="ORF">9NA_060</name>
</gene>
<dbReference type="RefSeq" id="YP_009101230.1">
    <property type="nucleotide sequence ID" value="NC_025443.1"/>
</dbReference>
<organism evidence="1 2">
    <name type="scientific">Salmonella phage 9NA</name>
    <dbReference type="NCBI Taxonomy" id="1113547"/>
    <lineage>
        <taxon>Viruses</taxon>
        <taxon>Duplodnaviria</taxon>
        <taxon>Heunggongvirae</taxon>
        <taxon>Uroviricota</taxon>
        <taxon>Caudoviricetes</taxon>
        <taxon>Nonanavirus</taxon>
        <taxon>Nonanavirus nv9NA</taxon>
    </lineage>
</organism>
<dbReference type="EMBL" id="KJ802832">
    <property type="protein sequence ID" value="AIB07063.1"/>
    <property type="molecule type" value="Genomic_DNA"/>
</dbReference>
<reference evidence="1 2" key="1">
    <citation type="submission" date="2014-07" db="EMBL/GenBank/DDBJ databases">
        <title>The genome sequence of Salmonella phage 9NA shows that it represents an unstudied type of tailed phage.</title>
        <authorList>
            <person name="Casjens S.R."/>
            <person name="Leavitt J.C."/>
            <person name="Hatfull G.F."/>
            <person name="Hendrix R.W."/>
        </authorList>
    </citation>
    <scope>NUCLEOTIDE SEQUENCE [LARGE SCALE GENOMIC DNA]</scope>
</reference>
<evidence type="ECO:0000313" key="1">
    <source>
        <dbReference type="EMBL" id="AIB07063.1"/>
    </source>
</evidence>
<sequence>MSTIVEFNQLDPAKRPTGRFARLPQTREQFLPLLTMRGIKTDPHGLIGTSLFMYRTEYPVPASWVEVTVEDLLKTVY</sequence>
<name>A0A060D1M2_9CAUD</name>
<dbReference type="KEGG" id="vg:22110918"/>
<proteinExistence type="predicted"/>